<dbReference type="EMBL" id="LAXJ01000039">
    <property type="protein sequence ID" value="KRS10291.1"/>
    <property type="molecule type" value="Genomic_DNA"/>
</dbReference>
<dbReference type="InterPro" id="IPR009056">
    <property type="entry name" value="Cyt_c-like_dom"/>
</dbReference>
<feature type="domain" description="Cytochrome c" evidence="11">
    <location>
        <begin position="23"/>
        <end position="121"/>
    </location>
</feature>
<feature type="signal peptide" evidence="10">
    <location>
        <begin position="1"/>
        <end position="21"/>
    </location>
</feature>
<dbReference type="PROSITE" id="PS51007">
    <property type="entry name" value="CYTC"/>
    <property type="match status" value="1"/>
</dbReference>
<dbReference type="PATRIC" id="fig|1641875.4.peg.3474"/>
<keyword evidence="5 8" id="KW-0479">Metal-binding</keyword>
<feature type="region of interest" description="Disordered" evidence="9">
    <location>
        <begin position="51"/>
        <end position="70"/>
    </location>
</feature>
<feature type="chain" id="PRO_5006663749" evidence="10">
    <location>
        <begin position="22"/>
        <end position="141"/>
    </location>
</feature>
<keyword evidence="3 8" id="KW-0349">Heme</keyword>
<dbReference type="PANTHER" id="PTHR35008">
    <property type="entry name" value="BLL4482 PROTEIN-RELATED"/>
    <property type="match status" value="1"/>
</dbReference>
<organism evidence="12 13">
    <name type="scientific">Roseovarius atlanticus</name>
    <dbReference type="NCBI Taxonomy" id="1641875"/>
    <lineage>
        <taxon>Bacteria</taxon>
        <taxon>Pseudomonadati</taxon>
        <taxon>Pseudomonadota</taxon>
        <taxon>Alphaproteobacteria</taxon>
        <taxon>Rhodobacterales</taxon>
        <taxon>Roseobacteraceae</taxon>
        <taxon>Roseovarius</taxon>
    </lineage>
</organism>
<name>A0A0T5NN62_9RHOB</name>
<dbReference type="AlphaFoldDB" id="A0A0T5NN62"/>
<dbReference type="SUPFAM" id="SSF46626">
    <property type="entry name" value="Cytochrome c"/>
    <property type="match status" value="1"/>
</dbReference>
<evidence type="ECO:0000256" key="9">
    <source>
        <dbReference type="SAM" id="MobiDB-lite"/>
    </source>
</evidence>
<evidence type="ECO:0000256" key="1">
    <source>
        <dbReference type="ARBA" id="ARBA00001926"/>
    </source>
</evidence>
<dbReference type="Gene3D" id="1.10.760.10">
    <property type="entry name" value="Cytochrome c-like domain"/>
    <property type="match status" value="1"/>
</dbReference>
<evidence type="ECO:0000256" key="10">
    <source>
        <dbReference type="SAM" id="SignalP"/>
    </source>
</evidence>
<keyword evidence="4" id="KW-0679">Respiratory chain</keyword>
<keyword evidence="2" id="KW-0813">Transport</keyword>
<evidence type="ECO:0000256" key="5">
    <source>
        <dbReference type="ARBA" id="ARBA00022723"/>
    </source>
</evidence>
<dbReference type="GO" id="GO:0005506">
    <property type="term" value="F:iron ion binding"/>
    <property type="evidence" value="ECO:0007669"/>
    <property type="project" value="InterPro"/>
</dbReference>
<keyword evidence="7 8" id="KW-0408">Iron</keyword>
<sequence>MKNTIRLSAVLLATTVLPVAAQSDVRMGERLYQENCASCHGANLEGQSDWRTRLPNGRLPAPPHDASGHTWHHPDRVLLDIVKRGPAAIVGNGYESDMPGYEDVLTDDEITAIIDYIKSTWPNRIRASQESRSLADEQAQP</sequence>
<evidence type="ECO:0000256" key="2">
    <source>
        <dbReference type="ARBA" id="ARBA00022448"/>
    </source>
</evidence>
<reference evidence="12 13" key="1">
    <citation type="submission" date="2015-04" db="EMBL/GenBank/DDBJ databases">
        <title>The draft genome sequence of Roseovarius sp.R12b.</title>
        <authorList>
            <person name="Li G."/>
            <person name="Lai Q."/>
            <person name="Shao Z."/>
            <person name="Yan P."/>
        </authorList>
    </citation>
    <scope>NUCLEOTIDE SEQUENCE [LARGE SCALE GENOMIC DNA]</scope>
    <source>
        <strain evidence="12 13">R12B</strain>
    </source>
</reference>
<dbReference type="GO" id="GO:0009055">
    <property type="term" value="F:electron transfer activity"/>
    <property type="evidence" value="ECO:0007669"/>
    <property type="project" value="InterPro"/>
</dbReference>
<dbReference type="InterPro" id="IPR036909">
    <property type="entry name" value="Cyt_c-like_dom_sf"/>
</dbReference>
<evidence type="ECO:0000256" key="6">
    <source>
        <dbReference type="ARBA" id="ARBA00022982"/>
    </source>
</evidence>
<dbReference type="PANTHER" id="PTHR35008:SF4">
    <property type="entry name" value="BLL4482 PROTEIN"/>
    <property type="match status" value="1"/>
</dbReference>
<dbReference type="STRING" id="1641875.XM53_21925"/>
<keyword evidence="13" id="KW-1185">Reference proteome</keyword>
<evidence type="ECO:0000313" key="13">
    <source>
        <dbReference type="Proteomes" id="UP000051295"/>
    </source>
</evidence>
<dbReference type="InterPro" id="IPR008168">
    <property type="entry name" value="Cyt_C_IC"/>
</dbReference>
<evidence type="ECO:0000256" key="3">
    <source>
        <dbReference type="ARBA" id="ARBA00022617"/>
    </source>
</evidence>
<comment type="cofactor">
    <cofactor evidence="1">
        <name>heme c</name>
        <dbReference type="ChEBI" id="CHEBI:61717"/>
    </cofactor>
</comment>
<comment type="caution">
    <text evidence="12">The sequence shown here is derived from an EMBL/GenBank/DDBJ whole genome shotgun (WGS) entry which is preliminary data.</text>
</comment>
<protein>
    <submittedName>
        <fullName evidence="12">Cytochrome C</fullName>
    </submittedName>
</protein>
<dbReference type="InterPro" id="IPR051459">
    <property type="entry name" value="Cytochrome_c-type_DH"/>
</dbReference>
<evidence type="ECO:0000313" key="12">
    <source>
        <dbReference type="EMBL" id="KRS10291.1"/>
    </source>
</evidence>
<dbReference type="Pfam" id="PF00034">
    <property type="entry name" value="Cytochrom_C"/>
    <property type="match status" value="1"/>
</dbReference>
<keyword evidence="10" id="KW-0732">Signal</keyword>
<evidence type="ECO:0000256" key="8">
    <source>
        <dbReference type="PROSITE-ProRule" id="PRU00433"/>
    </source>
</evidence>
<keyword evidence="6" id="KW-0249">Electron transport</keyword>
<dbReference type="GO" id="GO:0020037">
    <property type="term" value="F:heme binding"/>
    <property type="evidence" value="ECO:0007669"/>
    <property type="project" value="InterPro"/>
</dbReference>
<accession>A0A0T5NN62</accession>
<evidence type="ECO:0000256" key="4">
    <source>
        <dbReference type="ARBA" id="ARBA00022660"/>
    </source>
</evidence>
<dbReference type="PRINTS" id="PR00605">
    <property type="entry name" value="CYTCHROMECIC"/>
</dbReference>
<evidence type="ECO:0000256" key="7">
    <source>
        <dbReference type="ARBA" id="ARBA00023004"/>
    </source>
</evidence>
<proteinExistence type="predicted"/>
<gene>
    <name evidence="12" type="ORF">XM53_21925</name>
</gene>
<dbReference type="Proteomes" id="UP000051295">
    <property type="component" value="Unassembled WGS sequence"/>
</dbReference>
<evidence type="ECO:0000259" key="11">
    <source>
        <dbReference type="PROSITE" id="PS51007"/>
    </source>
</evidence>